<dbReference type="PANTHER" id="PTHR43761:SF1">
    <property type="entry name" value="D-ISOMER SPECIFIC 2-HYDROXYACID DEHYDROGENASE CATALYTIC DOMAIN-CONTAINING PROTEIN-RELATED"/>
    <property type="match status" value="1"/>
</dbReference>
<feature type="domain" description="D-isomer specific 2-hydroxyacid dehydrogenase catalytic" evidence="5">
    <location>
        <begin position="21"/>
        <end position="309"/>
    </location>
</feature>
<feature type="domain" description="D-isomer specific 2-hydroxyacid dehydrogenase NAD-binding" evidence="6">
    <location>
        <begin position="114"/>
        <end position="287"/>
    </location>
</feature>
<dbReference type="InterPro" id="IPR006139">
    <property type="entry name" value="D-isomer_2_OHA_DH_cat_dom"/>
</dbReference>
<protein>
    <submittedName>
        <fullName evidence="7">Phosphoglycerate dehydrogenase</fullName>
    </submittedName>
</protein>
<dbReference type="PROSITE" id="PS00670">
    <property type="entry name" value="D_2_HYDROXYACID_DH_2"/>
    <property type="match status" value="1"/>
</dbReference>
<organism evidence="7 8">
    <name type="scientific">Faecalicoccus pleomorphus</name>
    <dbReference type="NCBI Taxonomy" id="1323"/>
    <lineage>
        <taxon>Bacteria</taxon>
        <taxon>Bacillati</taxon>
        <taxon>Bacillota</taxon>
        <taxon>Erysipelotrichia</taxon>
        <taxon>Erysipelotrichales</taxon>
        <taxon>Erysipelotrichaceae</taxon>
        <taxon>Faecalicoccus</taxon>
    </lineage>
</organism>
<comment type="caution">
    <text evidence="7">The sequence shown here is derived from an EMBL/GenBank/DDBJ whole genome shotgun (WGS) entry which is preliminary data.</text>
</comment>
<dbReference type="InterPro" id="IPR036291">
    <property type="entry name" value="NAD(P)-bd_dom_sf"/>
</dbReference>
<name>A0AAW6CYW0_9FIRM</name>
<dbReference type="InterPro" id="IPR029753">
    <property type="entry name" value="D-isomer_DH_CS"/>
</dbReference>
<evidence type="ECO:0000313" key="7">
    <source>
        <dbReference type="EMBL" id="MDB7982870.1"/>
    </source>
</evidence>
<dbReference type="Pfam" id="PF02826">
    <property type="entry name" value="2-Hacid_dh_C"/>
    <property type="match status" value="1"/>
</dbReference>
<evidence type="ECO:0000259" key="6">
    <source>
        <dbReference type="Pfam" id="PF02826"/>
    </source>
</evidence>
<dbReference type="FunFam" id="3.40.50.720:FF:000203">
    <property type="entry name" value="D-3-phosphoglycerate dehydrogenase (SerA)"/>
    <property type="match status" value="1"/>
</dbReference>
<evidence type="ECO:0000256" key="3">
    <source>
        <dbReference type="ARBA" id="ARBA00023027"/>
    </source>
</evidence>
<dbReference type="InterPro" id="IPR029752">
    <property type="entry name" value="D-isomer_DH_CS1"/>
</dbReference>
<dbReference type="GO" id="GO:0051287">
    <property type="term" value="F:NAD binding"/>
    <property type="evidence" value="ECO:0007669"/>
    <property type="project" value="InterPro"/>
</dbReference>
<evidence type="ECO:0000259" key="5">
    <source>
        <dbReference type="Pfam" id="PF00389"/>
    </source>
</evidence>
<dbReference type="InterPro" id="IPR050418">
    <property type="entry name" value="D-iso_2-hydroxyacid_DH_PdxB"/>
</dbReference>
<dbReference type="CDD" id="cd12172">
    <property type="entry name" value="PGDH_like_2"/>
    <property type="match status" value="1"/>
</dbReference>
<dbReference type="SUPFAM" id="SSF52283">
    <property type="entry name" value="Formate/glycerate dehydrogenase catalytic domain-like"/>
    <property type="match status" value="1"/>
</dbReference>
<dbReference type="Pfam" id="PF00389">
    <property type="entry name" value="2-Hacid_dh"/>
    <property type="match status" value="1"/>
</dbReference>
<keyword evidence="2 4" id="KW-0560">Oxidoreductase</keyword>
<accession>A0AAW6CYW0</accession>
<keyword evidence="3" id="KW-0520">NAD</keyword>
<sequence length="311" mass="33961">MKGKILVTPRAFAKSGMAGIEKMRNEGWDVHVNETGKSYTHEEFLNLAKDVDGIIIGVDTADKEMMDQCPNLKAIAKYGVGVDNIDLEAAKEKGIKISRAIGCNSLSVAEHAMSFVFALSKNIYKATKNVKEGGWDKIYGFELYGKTIGIIGFGNIGKHVARIANGIGMKVCAYDSFPIDETYAKEHDVEICTFDELIQKSDAITVHVPLTPDTKDLINLDVMKKMKNTAILINAARGGIVNEEDLYTALSQNEIAGAGFDVFTEEPPKADEKLLTLDNFLLTPHTASKTKEADNNTIQASVRNILADLEG</sequence>
<dbReference type="PROSITE" id="PS00065">
    <property type="entry name" value="D_2_HYDROXYACID_DH_1"/>
    <property type="match status" value="1"/>
</dbReference>
<dbReference type="PANTHER" id="PTHR43761">
    <property type="entry name" value="D-ISOMER SPECIFIC 2-HYDROXYACID DEHYDROGENASE FAMILY PROTEIN (AFU_ORTHOLOGUE AFUA_1G13630)"/>
    <property type="match status" value="1"/>
</dbReference>
<dbReference type="RefSeq" id="WP_272003033.1">
    <property type="nucleotide sequence ID" value="NZ_JAQLXO010000015.1"/>
</dbReference>
<evidence type="ECO:0000313" key="8">
    <source>
        <dbReference type="Proteomes" id="UP001212981"/>
    </source>
</evidence>
<gene>
    <name evidence="7" type="ORF">PND82_08585</name>
</gene>
<dbReference type="Gene3D" id="3.40.50.720">
    <property type="entry name" value="NAD(P)-binding Rossmann-like Domain"/>
    <property type="match status" value="2"/>
</dbReference>
<dbReference type="AlphaFoldDB" id="A0AAW6CYW0"/>
<comment type="similarity">
    <text evidence="1 4">Belongs to the D-isomer specific 2-hydroxyacid dehydrogenase family.</text>
</comment>
<dbReference type="InterPro" id="IPR006140">
    <property type="entry name" value="D-isomer_DH_NAD-bd"/>
</dbReference>
<dbReference type="PROSITE" id="PS00671">
    <property type="entry name" value="D_2_HYDROXYACID_DH_3"/>
    <property type="match status" value="1"/>
</dbReference>
<reference evidence="7" key="1">
    <citation type="submission" date="2023-01" db="EMBL/GenBank/DDBJ databases">
        <title>Human gut microbiome strain richness.</title>
        <authorList>
            <person name="Chen-Liaw A."/>
        </authorList>
    </citation>
    <scope>NUCLEOTIDE SEQUENCE</scope>
    <source>
        <strain evidence="7">D8_m1001271B151109d0_201107</strain>
    </source>
</reference>
<proteinExistence type="inferred from homology"/>
<evidence type="ECO:0000256" key="4">
    <source>
        <dbReference type="RuleBase" id="RU003719"/>
    </source>
</evidence>
<evidence type="ECO:0000256" key="2">
    <source>
        <dbReference type="ARBA" id="ARBA00023002"/>
    </source>
</evidence>
<evidence type="ECO:0000256" key="1">
    <source>
        <dbReference type="ARBA" id="ARBA00005854"/>
    </source>
</evidence>
<dbReference type="SUPFAM" id="SSF51735">
    <property type="entry name" value="NAD(P)-binding Rossmann-fold domains"/>
    <property type="match status" value="1"/>
</dbReference>
<dbReference type="EMBL" id="JAQLXO010000015">
    <property type="protein sequence ID" value="MDB7982870.1"/>
    <property type="molecule type" value="Genomic_DNA"/>
</dbReference>
<dbReference type="GO" id="GO:0016616">
    <property type="term" value="F:oxidoreductase activity, acting on the CH-OH group of donors, NAD or NADP as acceptor"/>
    <property type="evidence" value="ECO:0007669"/>
    <property type="project" value="InterPro"/>
</dbReference>
<dbReference type="Proteomes" id="UP001212981">
    <property type="component" value="Unassembled WGS sequence"/>
</dbReference>